<dbReference type="GO" id="GO:0004673">
    <property type="term" value="F:protein histidine kinase activity"/>
    <property type="evidence" value="ECO:0007669"/>
    <property type="project" value="UniProtKB-EC"/>
</dbReference>
<dbReference type="eggNOG" id="COG4191">
    <property type="taxonomic scope" value="Bacteria"/>
</dbReference>
<dbReference type="PANTHER" id="PTHR45436">
    <property type="entry name" value="SENSOR HISTIDINE KINASE YKOH"/>
    <property type="match status" value="1"/>
</dbReference>
<feature type="coiled-coil region" evidence="6">
    <location>
        <begin position="191"/>
        <end position="218"/>
    </location>
</feature>
<feature type="transmembrane region" description="Helical" evidence="8">
    <location>
        <begin position="12"/>
        <end position="38"/>
    </location>
</feature>
<dbReference type="EMBL" id="BA000030">
    <property type="protein sequence ID" value="BAC71589.1"/>
    <property type="molecule type" value="Genomic_DNA"/>
</dbReference>
<protein>
    <recommendedName>
        <fullName evidence="2">histidine kinase</fullName>
        <ecNumber evidence="2">2.7.13.3</ecNumber>
    </recommendedName>
</protein>
<feature type="region of interest" description="Disordered" evidence="7">
    <location>
        <begin position="472"/>
        <end position="746"/>
    </location>
</feature>
<dbReference type="InterPro" id="IPR050428">
    <property type="entry name" value="TCS_sensor_his_kinase"/>
</dbReference>
<keyword evidence="5" id="KW-0418">Kinase</keyword>
<gene>
    <name evidence="10" type="primary">cvnA9</name>
    <name evidence="10" type="ORF">SAVERM_3877</name>
</gene>
<evidence type="ECO:0000256" key="4">
    <source>
        <dbReference type="ARBA" id="ARBA00022679"/>
    </source>
</evidence>
<feature type="compositionally biased region" description="Low complexity" evidence="7">
    <location>
        <begin position="514"/>
        <end position="526"/>
    </location>
</feature>
<dbReference type="SUPFAM" id="SSF55874">
    <property type="entry name" value="ATPase domain of HSP90 chaperone/DNA topoisomerase II/histidine kinase"/>
    <property type="match status" value="1"/>
</dbReference>
<dbReference type="InterPro" id="IPR003594">
    <property type="entry name" value="HATPase_dom"/>
</dbReference>
<evidence type="ECO:0000259" key="9">
    <source>
        <dbReference type="SMART" id="SM00387"/>
    </source>
</evidence>
<feature type="compositionally biased region" description="Pro residues" evidence="7">
    <location>
        <begin position="693"/>
        <end position="703"/>
    </location>
</feature>
<comment type="catalytic activity">
    <reaction evidence="1">
        <text>ATP + protein L-histidine = ADP + protein N-phospho-L-histidine.</text>
        <dbReference type="EC" id="2.7.13.3"/>
    </reaction>
</comment>
<feature type="domain" description="Histidine kinase/HSP90-like ATPase" evidence="9">
    <location>
        <begin position="332"/>
        <end position="443"/>
    </location>
</feature>
<evidence type="ECO:0000256" key="5">
    <source>
        <dbReference type="ARBA" id="ARBA00022777"/>
    </source>
</evidence>
<evidence type="ECO:0000256" key="2">
    <source>
        <dbReference type="ARBA" id="ARBA00012438"/>
    </source>
</evidence>
<proteinExistence type="predicted"/>
<dbReference type="PANTHER" id="PTHR45436:SF5">
    <property type="entry name" value="SENSOR HISTIDINE KINASE TRCS"/>
    <property type="match status" value="1"/>
</dbReference>
<keyword evidence="3" id="KW-0597">Phosphoprotein</keyword>
<organism evidence="10 11">
    <name type="scientific">Streptomyces avermitilis (strain ATCC 31267 / DSM 46492 / JCM 5070 / NBRC 14893 / NCIMB 12804 / NRRL 8165 / MA-4680)</name>
    <dbReference type="NCBI Taxonomy" id="227882"/>
    <lineage>
        <taxon>Bacteria</taxon>
        <taxon>Bacillati</taxon>
        <taxon>Actinomycetota</taxon>
        <taxon>Actinomycetes</taxon>
        <taxon>Kitasatosporales</taxon>
        <taxon>Streptomycetaceae</taxon>
        <taxon>Streptomyces</taxon>
    </lineage>
</organism>
<evidence type="ECO:0000256" key="1">
    <source>
        <dbReference type="ARBA" id="ARBA00000085"/>
    </source>
</evidence>
<feature type="transmembrane region" description="Helical" evidence="8">
    <location>
        <begin position="44"/>
        <end position="65"/>
    </location>
</feature>
<evidence type="ECO:0000313" key="11">
    <source>
        <dbReference type="Proteomes" id="UP000000428"/>
    </source>
</evidence>
<keyword evidence="6" id="KW-0175">Coiled coil</keyword>
<dbReference type="Proteomes" id="UP000000428">
    <property type="component" value="Chromosome"/>
</dbReference>
<dbReference type="GO" id="GO:0005886">
    <property type="term" value="C:plasma membrane"/>
    <property type="evidence" value="ECO:0007669"/>
    <property type="project" value="TreeGrafter"/>
</dbReference>
<feature type="compositionally biased region" description="Basic and acidic residues" evidence="7">
    <location>
        <begin position="620"/>
        <end position="685"/>
    </location>
</feature>
<evidence type="ECO:0000256" key="3">
    <source>
        <dbReference type="ARBA" id="ARBA00022553"/>
    </source>
</evidence>
<evidence type="ECO:0000313" key="10">
    <source>
        <dbReference type="EMBL" id="BAC71589.1"/>
    </source>
</evidence>
<dbReference type="HOGENOM" id="CLU_021841_2_0_11"/>
<reference evidence="10 11" key="3">
    <citation type="journal article" date="2014" name="J. Ind. Microbiol. Biotechnol.">
        <title>Genome mining of the Streptomyces avermitilis genome and development of genome-minimized hosts for heterologous expression of biosynthetic gene clusters.</title>
        <authorList>
            <person name="Ikeda H."/>
            <person name="Shin-ya K."/>
            <person name="Omura S."/>
        </authorList>
    </citation>
    <scope>NUCLEOTIDE SEQUENCE [LARGE SCALE GENOMIC DNA]</scope>
    <source>
        <strain evidence="11">ATCC 31267 / DSM 46492 / JCM 5070 / NBRC 14893 / NCIMB 12804 / NRRL 8165 / MA-4680</strain>
    </source>
</reference>
<feature type="compositionally biased region" description="Basic and acidic residues" evidence="7">
    <location>
        <begin position="560"/>
        <end position="587"/>
    </location>
</feature>
<evidence type="ECO:0000256" key="6">
    <source>
        <dbReference type="SAM" id="Coils"/>
    </source>
</evidence>
<keyword evidence="4" id="KW-0808">Transferase</keyword>
<keyword evidence="11" id="KW-1185">Reference proteome</keyword>
<dbReference type="RefSeq" id="WP_010985308.1">
    <property type="nucleotide sequence ID" value="NC_003155.5"/>
</dbReference>
<keyword evidence="8" id="KW-1133">Transmembrane helix</keyword>
<dbReference type="EC" id="2.7.13.3" evidence="2"/>
<dbReference type="GO" id="GO:0000160">
    <property type="term" value="P:phosphorelay signal transduction system"/>
    <property type="evidence" value="ECO:0007669"/>
    <property type="project" value="TreeGrafter"/>
</dbReference>
<evidence type="ECO:0000256" key="8">
    <source>
        <dbReference type="SAM" id="Phobius"/>
    </source>
</evidence>
<feature type="compositionally biased region" description="Pro residues" evidence="7">
    <location>
        <begin position="503"/>
        <end position="513"/>
    </location>
</feature>
<dbReference type="InterPro" id="IPR036890">
    <property type="entry name" value="HATPase_C_sf"/>
</dbReference>
<feature type="compositionally biased region" description="Low complexity" evidence="7">
    <location>
        <begin position="472"/>
        <end position="502"/>
    </location>
</feature>
<evidence type="ECO:0000256" key="7">
    <source>
        <dbReference type="SAM" id="MobiDB-lite"/>
    </source>
</evidence>
<keyword evidence="8" id="KW-0472">Membrane</keyword>
<accession>Q82GM0</accession>
<reference evidence="10 11" key="1">
    <citation type="journal article" date="2001" name="Proc. Natl. Acad. Sci. U.S.A.">
        <title>Genome sequence of an industrial microorganism Streptomyces avermitilis: deducing the ability of producing secondary metabolites.</title>
        <authorList>
            <person name="Omura S."/>
            <person name="Ikeda H."/>
            <person name="Ishikawa J."/>
            <person name="Hanamoto A."/>
            <person name="Takahashi C."/>
            <person name="Shinose M."/>
            <person name="Takahashi Y."/>
            <person name="Horikawa H."/>
            <person name="Nakazawa H."/>
            <person name="Osonoe T."/>
            <person name="Kikuchi H."/>
            <person name="Shiba T."/>
            <person name="Sakaki Y."/>
            <person name="Hattori M."/>
        </authorList>
    </citation>
    <scope>NUCLEOTIDE SEQUENCE [LARGE SCALE GENOMIC DNA]</scope>
    <source>
        <strain evidence="11">ATCC 31267 / DSM 46492 / JCM 5070 / NBRC 14893 / NCIMB 12804 / NRRL 8165 / MA-4680</strain>
    </source>
</reference>
<reference evidence="10 11" key="2">
    <citation type="journal article" date="2003" name="Nat. Biotechnol.">
        <title>Complete genome sequence and comparative analysis of the industrial microorganism Streptomyces avermitilis.</title>
        <authorList>
            <person name="Ikeda H."/>
            <person name="Ishikawa J."/>
            <person name="Hanamoto A."/>
            <person name="Shinose M."/>
            <person name="Kikuchi H."/>
            <person name="Shiba T."/>
            <person name="Sakaki Y."/>
            <person name="Hattori M."/>
            <person name="Omura S."/>
        </authorList>
    </citation>
    <scope>NUCLEOTIDE SEQUENCE [LARGE SCALE GENOMIC DNA]</scope>
    <source>
        <strain evidence="11">ATCC 31267 / DSM 46492 / JCM 5070 / NBRC 14893 / NCIMB 12804 / NRRL 8165 / MA-4680</strain>
    </source>
</reference>
<dbReference type="Gene3D" id="3.30.565.10">
    <property type="entry name" value="Histidine kinase-like ATPase, C-terminal domain"/>
    <property type="match status" value="1"/>
</dbReference>
<dbReference type="AlphaFoldDB" id="Q82GM0"/>
<dbReference type="KEGG" id="sma:SAVERM_3877"/>
<keyword evidence="8" id="KW-0812">Transmembrane</keyword>
<dbReference type="SMART" id="SM00387">
    <property type="entry name" value="HATPase_c"/>
    <property type="match status" value="1"/>
</dbReference>
<name>Q82GM0_STRAW</name>
<dbReference type="Pfam" id="PF02518">
    <property type="entry name" value="HATPase_c"/>
    <property type="match status" value="1"/>
</dbReference>
<sequence length="746" mass="79257">MTAPLPPGERPTLGSIAPFPLVTAVAAGIAVAGAVFAAPDSVRAPLAWGGGAAVLLLCTAVALAAHGMRAAKLARGRLDAVTRDAGRLLQERARLAEDFSQERGRLTDGFIEERARLTEDFARERVRLTDEFAQERARLTGEFDQERTRRTEEFDRERDELTTDYTRERDRLTADFTRERDKLTADFTGERDRLTADVTRLTADVARLTEENARLAERARHAAGARAAAVSVTGNVAGRMQALATGMLADLRGMEERHADEEVLTDLLYLDHRTAQAGRLADSVAVLAGARSGRRWARPIVMESILRGAMGRIGGYQRVRVHSSSEAAVAGHAAEGVMHALAELLDNAANFSPPTAEVHVYVEEVPAGVIVSVEDSGLVMSDVQLRRAERAVSGESSDLGGLTGTRLGLAVVGRLARKHGLKVSFRPSARGGTGVLVLIPQDILSTVPAVPPAPAPAQPVTAAAAATTTAATAVEPAATDPAVATSTDATSTDATTPDASPATAPPAAAPPAAAPSRPLPSYAAARSPEDLDPDPVPTHESAERGGGDTGGLPKRRRGRALAEAERGRPHATGRTEREPRTADDAKARVARFSSFRQAVRGTMPDQAAVQGTTTDPTPEAQDRDRARAEDRDRNRAKAEGRNQDQAEGGDRAEGRDRAKAEDQAQDRDRDRDRDQVQVQVQDRHPAKLTKPTKPAPPTTPPAPVRATAPATPVQDPPPATPSQSQPHPQPQPHPHSHAHPEGDTTS</sequence>
<dbReference type="GeneID" id="41540944"/>